<keyword evidence="1" id="KW-0175">Coiled coil</keyword>
<feature type="coiled-coil region" evidence="1">
    <location>
        <begin position="379"/>
        <end position="413"/>
    </location>
</feature>
<evidence type="ECO:0000313" key="4">
    <source>
        <dbReference type="Proteomes" id="UP001151760"/>
    </source>
</evidence>
<reference evidence="3" key="2">
    <citation type="submission" date="2022-01" db="EMBL/GenBank/DDBJ databases">
        <authorList>
            <person name="Yamashiro T."/>
            <person name="Shiraishi A."/>
            <person name="Satake H."/>
            <person name="Nakayama K."/>
        </authorList>
    </citation>
    <scope>NUCLEOTIDE SEQUENCE</scope>
</reference>
<sequence>MATVRESTNLHPKHSKGQPLSSSGPSLSFKAWPYLRFEKWPSPRFEAGHPPNDLPTDGYDRNDVERLCARLICLREMREEVLVRSEMSIYYFMTLPSWGDAKVVEECHHLSSSLLERVPSHTTLPAAEGAMIPLLTPDEIVASLPDPRLAKKSKVSSQAEDVDEADLTDLCAKIENSLERDEGTSTKATSAPTPRLGKRLGAPHYVAIVSASELSHVRTLAHDYTSGCCFSLGGVVVSGHARKSRADVMWRQIDPLDSLARSALTRDVEYDQIPEDDFGIATRGEEIDLTLFPLTPGPYKMSYSYEDLSNCFNVPSALLVSHGAELNSCYTGLVMARNRLQEKFDRKAGYVKLLRSDVMTLDGKLESMLKDCDALGQENRELCSQKDDTSDKVKELQTELTDARVANIGLSEELSQADAKLSNQALVVRDLQNQLALGKAKSQGYKDAVDGLREKVARFVGSGKVSNIHIGAKADFDKALVNFPTTHFPFLDKIVAASVGTLSEMTQILPDKHIRPVTSAPVAPSIANEYADQVPLEHASDDLVASI</sequence>
<feature type="compositionally biased region" description="Polar residues" evidence="2">
    <location>
        <begin position="1"/>
        <end position="10"/>
    </location>
</feature>
<protein>
    <submittedName>
        <fullName evidence="3">Uncharacterized protein</fullName>
    </submittedName>
</protein>
<gene>
    <name evidence="3" type="ORF">Tco_1002465</name>
</gene>
<comment type="caution">
    <text evidence="3">The sequence shown here is derived from an EMBL/GenBank/DDBJ whole genome shotgun (WGS) entry which is preliminary data.</text>
</comment>
<evidence type="ECO:0000313" key="3">
    <source>
        <dbReference type="EMBL" id="GJT58932.1"/>
    </source>
</evidence>
<reference evidence="3" key="1">
    <citation type="journal article" date="2022" name="Int. J. Mol. Sci.">
        <title>Draft Genome of Tanacetum Coccineum: Genomic Comparison of Closely Related Tanacetum-Family Plants.</title>
        <authorList>
            <person name="Yamashiro T."/>
            <person name="Shiraishi A."/>
            <person name="Nakayama K."/>
            <person name="Satake H."/>
        </authorList>
    </citation>
    <scope>NUCLEOTIDE SEQUENCE</scope>
</reference>
<dbReference type="Proteomes" id="UP001151760">
    <property type="component" value="Unassembled WGS sequence"/>
</dbReference>
<evidence type="ECO:0000256" key="1">
    <source>
        <dbReference type="SAM" id="Coils"/>
    </source>
</evidence>
<organism evidence="3 4">
    <name type="scientific">Tanacetum coccineum</name>
    <dbReference type="NCBI Taxonomy" id="301880"/>
    <lineage>
        <taxon>Eukaryota</taxon>
        <taxon>Viridiplantae</taxon>
        <taxon>Streptophyta</taxon>
        <taxon>Embryophyta</taxon>
        <taxon>Tracheophyta</taxon>
        <taxon>Spermatophyta</taxon>
        <taxon>Magnoliopsida</taxon>
        <taxon>eudicotyledons</taxon>
        <taxon>Gunneridae</taxon>
        <taxon>Pentapetalae</taxon>
        <taxon>asterids</taxon>
        <taxon>campanulids</taxon>
        <taxon>Asterales</taxon>
        <taxon>Asteraceae</taxon>
        <taxon>Asteroideae</taxon>
        <taxon>Anthemideae</taxon>
        <taxon>Anthemidinae</taxon>
        <taxon>Tanacetum</taxon>
    </lineage>
</organism>
<proteinExistence type="predicted"/>
<keyword evidence="4" id="KW-1185">Reference proteome</keyword>
<feature type="region of interest" description="Disordered" evidence="2">
    <location>
        <begin position="1"/>
        <end position="24"/>
    </location>
</feature>
<accession>A0ABQ5F872</accession>
<evidence type="ECO:0000256" key="2">
    <source>
        <dbReference type="SAM" id="MobiDB-lite"/>
    </source>
</evidence>
<dbReference type="EMBL" id="BQNB010017063">
    <property type="protein sequence ID" value="GJT58932.1"/>
    <property type="molecule type" value="Genomic_DNA"/>
</dbReference>
<name>A0ABQ5F872_9ASTR</name>